<dbReference type="OrthoDB" id="3942472at2759"/>
<name>A0A7C8MAA2_9PLEO</name>
<keyword evidence="3" id="KW-1185">Reference proteome</keyword>
<protein>
    <recommendedName>
        <fullName evidence="4">F-box domain-containing protein</fullName>
    </recommendedName>
</protein>
<evidence type="ECO:0000256" key="1">
    <source>
        <dbReference type="SAM" id="MobiDB-lite"/>
    </source>
</evidence>
<evidence type="ECO:0000313" key="3">
    <source>
        <dbReference type="Proteomes" id="UP000481861"/>
    </source>
</evidence>
<sequence>MSPSYTLPTSSSASKAIPQNTTPKKKLKRPSTLPKPATQSKLPRFTPLDPNKPCPIATLPSEIHALIYHYVFPNTPIRLGAPNSPTPKNDHGLYPALLRVSRTIRTEAAYSFYTRMHFVAPIYCLNFTTVEAWVKNLPPAHRAFLAKNQNIHLHILFYTTLEFGYVGDEGCYHWDRCRRFGNTYAVEGALHKDHFLAFSKLADWFLWCSTHVDLRWNYKIGLHRRWLFGIVRLTDEELLVWFLKERLSVMVLPCVEEAWVREKKKGLMAKEALNMLESLNSDFDTSFRSLNPAICPISCSSWIDRVALLRRALRKWESQ</sequence>
<dbReference type="PANTHER" id="PTHR42085">
    <property type="entry name" value="F-BOX DOMAIN-CONTAINING PROTEIN"/>
    <property type="match status" value="1"/>
</dbReference>
<gene>
    <name evidence="2" type="ORF">BDV95DRAFT_343644</name>
</gene>
<dbReference type="EMBL" id="JAADJZ010000007">
    <property type="protein sequence ID" value="KAF2873438.1"/>
    <property type="molecule type" value="Genomic_DNA"/>
</dbReference>
<evidence type="ECO:0000313" key="2">
    <source>
        <dbReference type="EMBL" id="KAF2873438.1"/>
    </source>
</evidence>
<dbReference type="InterPro" id="IPR038883">
    <property type="entry name" value="AN11006-like"/>
</dbReference>
<accession>A0A7C8MAA2</accession>
<organism evidence="2 3">
    <name type="scientific">Massariosphaeria phaeospora</name>
    <dbReference type="NCBI Taxonomy" id="100035"/>
    <lineage>
        <taxon>Eukaryota</taxon>
        <taxon>Fungi</taxon>
        <taxon>Dikarya</taxon>
        <taxon>Ascomycota</taxon>
        <taxon>Pezizomycotina</taxon>
        <taxon>Dothideomycetes</taxon>
        <taxon>Pleosporomycetidae</taxon>
        <taxon>Pleosporales</taxon>
        <taxon>Pleosporales incertae sedis</taxon>
        <taxon>Massariosphaeria</taxon>
    </lineage>
</organism>
<reference evidence="2 3" key="1">
    <citation type="submission" date="2020-01" db="EMBL/GenBank/DDBJ databases">
        <authorList>
            <consortium name="DOE Joint Genome Institute"/>
            <person name="Haridas S."/>
            <person name="Albert R."/>
            <person name="Binder M."/>
            <person name="Bloem J."/>
            <person name="Labutti K."/>
            <person name="Salamov A."/>
            <person name="Andreopoulos B."/>
            <person name="Baker S.E."/>
            <person name="Barry K."/>
            <person name="Bills G."/>
            <person name="Bluhm B.H."/>
            <person name="Cannon C."/>
            <person name="Castanera R."/>
            <person name="Culley D.E."/>
            <person name="Daum C."/>
            <person name="Ezra D."/>
            <person name="Gonzalez J.B."/>
            <person name="Henrissat B."/>
            <person name="Kuo A."/>
            <person name="Liang C."/>
            <person name="Lipzen A."/>
            <person name="Lutzoni F."/>
            <person name="Magnuson J."/>
            <person name="Mondo S."/>
            <person name="Nolan M."/>
            <person name="Ohm R."/>
            <person name="Pangilinan J."/>
            <person name="Park H.-J.H."/>
            <person name="Ramirez L."/>
            <person name="Alfaro M."/>
            <person name="Sun H."/>
            <person name="Tritt A."/>
            <person name="Yoshinaga Y."/>
            <person name="Zwiers L.-H.L."/>
            <person name="Turgeon B.G."/>
            <person name="Goodwin S.B."/>
            <person name="Spatafora J.W."/>
            <person name="Crous P.W."/>
            <person name="Grigoriev I.V."/>
        </authorList>
    </citation>
    <scope>NUCLEOTIDE SEQUENCE [LARGE SCALE GENOMIC DNA]</scope>
    <source>
        <strain evidence="2 3">CBS 611.86</strain>
    </source>
</reference>
<feature type="compositionally biased region" description="Polar residues" evidence="1">
    <location>
        <begin position="1"/>
        <end position="22"/>
    </location>
</feature>
<comment type="caution">
    <text evidence="2">The sequence shown here is derived from an EMBL/GenBank/DDBJ whole genome shotgun (WGS) entry which is preliminary data.</text>
</comment>
<dbReference type="AlphaFoldDB" id="A0A7C8MAA2"/>
<evidence type="ECO:0008006" key="4">
    <source>
        <dbReference type="Google" id="ProtNLM"/>
    </source>
</evidence>
<dbReference type="PANTHER" id="PTHR42085:SF1">
    <property type="entry name" value="F-BOX DOMAIN-CONTAINING PROTEIN"/>
    <property type="match status" value="1"/>
</dbReference>
<proteinExistence type="predicted"/>
<dbReference type="Proteomes" id="UP000481861">
    <property type="component" value="Unassembled WGS sequence"/>
</dbReference>
<feature type="region of interest" description="Disordered" evidence="1">
    <location>
        <begin position="1"/>
        <end position="49"/>
    </location>
</feature>